<evidence type="ECO:0000259" key="2">
    <source>
        <dbReference type="Pfam" id="PF03781"/>
    </source>
</evidence>
<evidence type="ECO:0000313" key="3">
    <source>
        <dbReference type="EMBL" id="QAA77047.1"/>
    </source>
</evidence>
<dbReference type="Gene3D" id="3.90.1580.10">
    <property type="entry name" value="paralog of FGE (formylglycine-generating enzyme)"/>
    <property type="match status" value="1"/>
</dbReference>
<dbReference type="SUPFAM" id="SSF56436">
    <property type="entry name" value="C-type lectin-like"/>
    <property type="match status" value="1"/>
</dbReference>
<feature type="signal peptide" evidence="1">
    <location>
        <begin position="1"/>
        <end position="24"/>
    </location>
</feature>
<dbReference type="PANTHER" id="PTHR23150">
    <property type="entry name" value="SULFATASE MODIFYING FACTOR 1, 2"/>
    <property type="match status" value="1"/>
</dbReference>
<dbReference type="EMBL" id="CP034928">
    <property type="protein sequence ID" value="QAA77047.1"/>
    <property type="molecule type" value="Genomic_DNA"/>
</dbReference>
<protein>
    <submittedName>
        <fullName evidence="3">Sulfatase modifying factor 1 (C-alpha-formyglycine-generating enzyme 1)</fullName>
    </submittedName>
</protein>
<accession>A0A410FVE8</accession>
<keyword evidence="1" id="KW-0732">Signal</keyword>
<evidence type="ECO:0000313" key="4">
    <source>
        <dbReference type="Proteomes" id="UP000287233"/>
    </source>
</evidence>
<dbReference type="PANTHER" id="PTHR23150:SF19">
    <property type="entry name" value="FORMYLGLYCINE-GENERATING ENZYME"/>
    <property type="match status" value="1"/>
</dbReference>
<dbReference type="InterPro" id="IPR016187">
    <property type="entry name" value="CTDL_fold"/>
</dbReference>
<gene>
    <name evidence="3" type="ORF">BIP78_1281</name>
</gene>
<proteinExistence type="predicted"/>
<dbReference type="Pfam" id="PF03781">
    <property type="entry name" value="FGE-sulfatase"/>
    <property type="match status" value="1"/>
</dbReference>
<organism evidence="3 4">
    <name type="scientific">Bipolaricaulis sibiricus</name>
    <dbReference type="NCBI Taxonomy" id="2501609"/>
    <lineage>
        <taxon>Bacteria</taxon>
        <taxon>Candidatus Bipolaricaulota</taxon>
        <taxon>Candidatus Bipolaricaulia</taxon>
        <taxon>Candidatus Bipolaricaulales</taxon>
        <taxon>Candidatus Bipolaricaulaceae</taxon>
        <taxon>Candidatus Bipolaricaulis</taxon>
    </lineage>
</organism>
<dbReference type="InterPro" id="IPR042095">
    <property type="entry name" value="SUMF_sf"/>
</dbReference>
<feature type="domain" description="Sulfatase-modifying factor enzyme-like" evidence="2">
    <location>
        <begin position="37"/>
        <end position="287"/>
    </location>
</feature>
<evidence type="ECO:0000256" key="1">
    <source>
        <dbReference type="SAM" id="SignalP"/>
    </source>
</evidence>
<dbReference type="InterPro" id="IPR005532">
    <property type="entry name" value="SUMF_dom"/>
</dbReference>
<dbReference type="GO" id="GO:0120147">
    <property type="term" value="F:formylglycine-generating oxidase activity"/>
    <property type="evidence" value="ECO:0007669"/>
    <property type="project" value="TreeGrafter"/>
</dbReference>
<dbReference type="InterPro" id="IPR051043">
    <property type="entry name" value="Sulfatase_Mod_Factor_Kinase"/>
</dbReference>
<name>A0A410FVE8_BIPS1</name>
<feature type="chain" id="PRO_5019029824" evidence="1">
    <location>
        <begin position="25"/>
        <end position="290"/>
    </location>
</feature>
<dbReference type="Proteomes" id="UP000287233">
    <property type="component" value="Chromosome"/>
</dbReference>
<reference evidence="4" key="1">
    <citation type="submission" date="2018-12" db="EMBL/GenBank/DDBJ databases">
        <title>Complete genome sequence of an uncultured bacterium of the candidate phylum Bipolaricaulota.</title>
        <authorList>
            <person name="Kadnikov V.V."/>
            <person name="Mardanov A.V."/>
            <person name="Beletsky A.V."/>
            <person name="Frank Y.A."/>
            <person name="Karnachuk O.V."/>
            <person name="Ravin N.V."/>
        </authorList>
    </citation>
    <scope>NUCLEOTIDE SEQUENCE [LARGE SCALE GENOMIC DNA]</scope>
</reference>
<dbReference type="AlphaFoldDB" id="A0A410FVE8"/>
<dbReference type="KEGG" id="bih:BIP78_1281"/>
<sequence>MTPRSRVTLALVLSLLFLVTPGRRGDAAQGDSPPPPEGMSLIPAGSFLMGDSLGEGKAYELPVHEVFVGAFFIDRCEVTKALWDKVATWATGRGYDLRPGDGAGQGPHHPVTHVSWYEAVKWANARSEMEGLTPCYRSEGGVYRQGEADPQCVWTASGYRLPTEAEWEKAARGGAPGLRYPWGNDIDCAHANALGCTGATTPVGSYAPNGYGLYDMVGNVSEWCWDWMHGSYYATSPRTNPTGPSVGNLRVCRGGDKGAAADWCRISLRTYNAPHHESGAIGFRLVRAAP</sequence>